<dbReference type="InterPro" id="IPR051463">
    <property type="entry name" value="Peptidase_U62_metallo"/>
</dbReference>
<dbReference type="GO" id="GO:0008237">
    <property type="term" value="F:metallopeptidase activity"/>
    <property type="evidence" value="ECO:0007669"/>
    <property type="project" value="UniProtKB-KW"/>
</dbReference>
<evidence type="ECO:0000259" key="7">
    <source>
        <dbReference type="Pfam" id="PF19290"/>
    </source>
</evidence>
<keyword evidence="2" id="KW-0645">Protease</keyword>
<proteinExistence type="inferred from homology"/>
<evidence type="ECO:0000313" key="9">
    <source>
        <dbReference type="Proteomes" id="UP001516390"/>
    </source>
</evidence>
<keyword evidence="9" id="KW-1185">Reference proteome</keyword>
<evidence type="ECO:0000259" key="5">
    <source>
        <dbReference type="Pfam" id="PF01523"/>
    </source>
</evidence>
<dbReference type="InterPro" id="IPR045569">
    <property type="entry name" value="Metalloprtase-TldD/E_C"/>
</dbReference>
<evidence type="ECO:0000256" key="3">
    <source>
        <dbReference type="ARBA" id="ARBA00022801"/>
    </source>
</evidence>
<dbReference type="InterPro" id="IPR025502">
    <property type="entry name" value="TldD"/>
</dbReference>
<evidence type="ECO:0000256" key="4">
    <source>
        <dbReference type="ARBA" id="ARBA00023049"/>
    </source>
</evidence>
<keyword evidence="4 8" id="KW-0482">Metalloprotease</keyword>
<comment type="caution">
    <text evidence="8">The sequence shown here is derived from an EMBL/GenBank/DDBJ whole genome shotgun (WGS) entry which is preliminary data.</text>
</comment>
<feature type="domain" description="Metalloprotease TldD/E central" evidence="7">
    <location>
        <begin position="143"/>
        <end position="250"/>
    </location>
</feature>
<dbReference type="Pfam" id="PF19289">
    <property type="entry name" value="PmbA_TldD_3rd"/>
    <property type="match status" value="1"/>
</dbReference>
<dbReference type="Pfam" id="PF01523">
    <property type="entry name" value="PmbA_TldD_1st"/>
    <property type="match status" value="1"/>
</dbReference>
<dbReference type="NCBIfam" id="NF008006">
    <property type="entry name" value="PRK10735.1"/>
    <property type="match status" value="1"/>
</dbReference>
<sequence>MSEPSLTTLSDSLFFHDALPWTPDDVNRQLSRSLSGMDDGELFLEYREEETLGLENGLLRNVGFNRSSGFGLRGVTGSQTIFAYSDLLGMEALQRAAEGLGTVDRTALRLGQQAPASPMSGEAVSRSALYGETHPLEGGEFSQRAALLGEIDAYGRGLDRRVVQVNATLNTQWQVVRIMRPACLQREQASPLVDVRPLVRLDISIVVEQDGRRESGRSGQGGRYALSRLMAPACWQAMAQEALRQALVNLEAVAAPAGEMPVVLGAGWPGILLHEAVGHGLEGDFNRKGTSVFSGCVGQRIAAPGVTVLDDGTLPERRGSLNMDDEGTPTSRTVLIEDGILQGYMQDRLNARLTGVAPTGNGRRQSYAHAPMPRMTNTIMAGGNASEEEMIRSTKKGIYARNFGGGQVDITSGKFVFAASEAYLIEDGKITSPVRGATLIGSGAEVMEQISMIGPSMELDPGIGTCGKAGQGVPVGVGQPMLKVSGLTVGGTAS</sequence>
<evidence type="ECO:0000313" key="8">
    <source>
        <dbReference type="EMBL" id="MBA5726234.1"/>
    </source>
</evidence>
<dbReference type="PANTHER" id="PTHR30624">
    <property type="entry name" value="UNCHARACTERIZED PROTEIN TLDD AND PMBA"/>
    <property type="match status" value="1"/>
</dbReference>
<evidence type="ECO:0000256" key="2">
    <source>
        <dbReference type="ARBA" id="ARBA00022670"/>
    </source>
</evidence>
<name>A0ABR5ZPV1_9PROT</name>
<comment type="similarity">
    <text evidence="1">Belongs to the peptidase U62 family.</text>
</comment>
<organism evidence="8 9">
    <name type="scientific">Bombella favorum</name>
    <dbReference type="NCBI Taxonomy" id="2039164"/>
    <lineage>
        <taxon>Bacteria</taxon>
        <taxon>Pseudomonadati</taxon>
        <taxon>Pseudomonadota</taxon>
        <taxon>Alphaproteobacteria</taxon>
        <taxon>Acetobacterales</taxon>
        <taxon>Acetobacteraceae</taxon>
        <taxon>Bombella</taxon>
    </lineage>
</organism>
<evidence type="ECO:0000256" key="1">
    <source>
        <dbReference type="ARBA" id="ARBA00005836"/>
    </source>
</evidence>
<dbReference type="InterPro" id="IPR035068">
    <property type="entry name" value="TldD/PmbA_N"/>
</dbReference>
<feature type="domain" description="Metalloprotease TldD/E C-terminal" evidence="6">
    <location>
        <begin position="258"/>
        <end position="491"/>
    </location>
</feature>
<feature type="domain" description="Metalloprotease TldD/E N-terminal" evidence="5">
    <location>
        <begin position="41"/>
        <end position="98"/>
    </location>
</feature>
<dbReference type="RefSeq" id="WP_182082285.1">
    <property type="nucleotide sequence ID" value="NZ_NWUS01000003.1"/>
</dbReference>
<dbReference type="EMBL" id="NWUS01000003">
    <property type="protein sequence ID" value="MBA5726234.1"/>
    <property type="molecule type" value="Genomic_DNA"/>
</dbReference>
<protein>
    <submittedName>
        <fullName evidence="8">Metalloprotease TldD</fullName>
    </submittedName>
</protein>
<dbReference type="InterPro" id="IPR045570">
    <property type="entry name" value="Metalloprtase-TldD/E_cen_dom"/>
</dbReference>
<gene>
    <name evidence="8" type="ORF">CPA57_08135</name>
</gene>
<keyword evidence="3" id="KW-0378">Hydrolase</keyword>
<dbReference type="PANTHER" id="PTHR30624:SF4">
    <property type="entry name" value="METALLOPROTEASE TLDD"/>
    <property type="match status" value="1"/>
</dbReference>
<evidence type="ECO:0000259" key="6">
    <source>
        <dbReference type="Pfam" id="PF19289"/>
    </source>
</evidence>
<dbReference type="PIRSF" id="PIRSF004919">
    <property type="entry name" value="TldD"/>
    <property type="match status" value="1"/>
</dbReference>
<dbReference type="Gene3D" id="3.30.2290.10">
    <property type="entry name" value="PmbA/TldD superfamily"/>
    <property type="match status" value="1"/>
</dbReference>
<dbReference type="InterPro" id="IPR002510">
    <property type="entry name" value="Metalloprtase-TldD/E_N"/>
</dbReference>
<dbReference type="Proteomes" id="UP001516390">
    <property type="component" value="Unassembled WGS sequence"/>
</dbReference>
<accession>A0ABR5ZPV1</accession>
<dbReference type="SUPFAM" id="SSF111283">
    <property type="entry name" value="Putative modulator of DNA gyrase, PmbA/TldD"/>
    <property type="match status" value="1"/>
</dbReference>
<reference evidence="8 9" key="1">
    <citation type="submission" date="2017-09" db="EMBL/GenBank/DDBJ databases">
        <authorList>
            <person name="Jakob F."/>
        </authorList>
    </citation>
    <scope>NUCLEOTIDE SEQUENCE [LARGE SCALE GENOMIC DNA]</scope>
    <source>
        <strain evidence="8 9">TMW 2.1880</strain>
    </source>
</reference>
<dbReference type="Pfam" id="PF19290">
    <property type="entry name" value="PmbA_TldD_2nd"/>
    <property type="match status" value="1"/>
</dbReference>
<dbReference type="InterPro" id="IPR036059">
    <property type="entry name" value="TldD/PmbA_sf"/>
</dbReference>